<feature type="region of interest" description="Disordered" evidence="1">
    <location>
        <begin position="296"/>
        <end position="327"/>
    </location>
</feature>
<dbReference type="GeneID" id="87806500"/>
<feature type="region of interest" description="Disordered" evidence="1">
    <location>
        <begin position="178"/>
        <end position="197"/>
    </location>
</feature>
<dbReference type="RefSeq" id="XP_062625770.1">
    <property type="nucleotide sequence ID" value="XM_062769786.1"/>
</dbReference>
<protein>
    <submittedName>
        <fullName evidence="3">Trafficking protein particle complex subunit 11</fullName>
    </submittedName>
</protein>
<dbReference type="EMBL" id="CP086715">
    <property type="protein sequence ID" value="WOO79738.1"/>
    <property type="molecule type" value="Genomic_DNA"/>
</dbReference>
<evidence type="ECO:0000256" key="1">
    <source>
        <dbReference type="SAM" id="MobiDB-lite"/>
    </source>
</evidence>
<dbReference type="AlphaFoldDB" id="A0AAF1BPR5"/>
<feature type="domain" description="Trafficking protein particle complex subunit 11" evidence="2">
    <location>
        <begin position="384"/>
        <end position="644"/>
    </location>
</feature>
<proteinExistence type="predicted"/>
<dbReference type="PANTHER" id="PTHR14374">
    <property type="entry name" value="FOIE GRAS"/>
    <property type="match status" value="1"/>
</dbReference>
<sequence length="1200" mass="128551">MNSYPPEFLSHPQPLMFIAGLPGAGTARRASSSSTTAPAAPAAAAVTSPTTDASALPLQSPEKATLGLPATDASDEFDVLGRDLRAVLEPYTQPPRVWLPEAERRSFRVVLTDKNVRLPLRKAAALGGESQQHSPLSPLTPSSPLHPDGLIAPVWVRKHTEFVPSVFVLFLRLYESPKGPSDSPLGDEVAAESRRQAEREADEALVREISERRRRLGERGIKLTVVLMATTAALDSPGLDQRLSLIRRASVLSAKASLFVLTPVPSHELPDFVSSLQDALYDSALEYYAAHGKRIRRKRGRVPQTSSSAASPSLPPGGNRSRSGSVAARPLGSQGWIVRYEWKAGWFAETRGELDLARRHYEDCWNELARMFSSTTTLPPRTKRWAEAKVLADCVAIKICKLLLYEGAATKVLIPFFVHLRRFADLSRGWGIGEETFEFWSWVARQYRILGEVLEIAQGHGFHVPPLPAPAYATPAASVAPPPSDELPIPISSTNPLHVLHPPAFYFYNAACCTIERKQRFDDALSSERDSGSVALAAAPGFANEKSVDHAALIVELLTKAYNLLKDEQQEASRLALYIAFRIAKTHCQAGEHELAMRYLNIISGKFAQEGWKPVLHEIRTIWYECAKRTGDVETAAKLLVEILASGDAADGNALQDDLLSLLKTTAPSSSEPIAVDGTDDSLLDARVGFREAEVGVGSSVAFQVAVSPKANVDVSRLEFSQLRIGFSDGRPDIVVANGGESRYLNVATIKPQGDSEVFKAPLKWASGDVLVVNGELPGNVATEVEISDITLVLTEGTWTLELRLNPQQLTTWTVKEGTSYVPVSKLSSSIVFSQLPHGLTLDVTHVPVAFVGESLPVKVKIASTDSRKLKLSLNVLLQPGAEPDGSTITVGGTQSDALVKEVDLGTIEEGGEVEKEVTLIVPAEGTKLLDINVLSEVVGTVADTAETVKTAVIPVVSPFACTATAHATGPATAGTTGFGVISALLTVPGPRGIVVDKVDVVTDVENIKLLGSSLEVAAFPQTWNDTSSFAFSARFSVGTPAHRLTSHPPSAASAHISWHASDDPSKEKLTTAIPLPALVPPVPDAFISSSLSFPPVVRAHEPFPVSLELRNAHPTEAAWVALQGETADGFVWAGPRGARVGPVPAGGRSVVTVEAMAVGSSGWQSLPGLSAWAGDGNERREVRVTTQTDRPGAAVLVRP</sequence>
<dbReference type="Pfam" id="PF11817">
    <property type="entry name" value="Foie-gras_1"/>
    <property type="match status" value="1"/>
</dbReference>
<evidence type="ECO:0000259" key="2">
    <source>
        <dbReference type="Pfam" id="PF11817"/>
    </source>
</evidence>
<dbReference type="PANTHER" id="PTHR14374:SF0">
    <property type="entry name" value="TRAFFICKING PROTEIN PARTICLE COMPLEX SUBUNIT 11"/>
    <property type="match status" value="1"/>
</dbReference>
<organism evidence="3 4">
    <name type="scientific">Vanrija pseudolonga</name>
    <dbReference type="NCBI Taxonomy" id="143232"/>
    <lineage>
        <taxon>Eukaryota</taxon>
        <taxon>Fungi</taxon>
        <taxon>Dikarya</taxon>
        <taxon>Basidiomycota</taxon>
        <taxon>Agaricomycotina</taxon>
        <taxon>Tremellomycetes</taxon>
        <taxon>Trichosporonales</taxon>
        <taxon>Trichosporonaceae</taxon>
        <taxon>Vanrija</taxon>
    </lineage>
</organism>
<dbReference type="InterPro" id="IPR021773">
    <property type="entry name" value="TPC11"/>
</dbReference>
<evidence type="ECO:0000313" key="4">
    <source>
        <dbReference type="Proteomes" id="UP000827549"/>
    </source>
</evidence>
<gene>
    <name evidence="3" type="primary">trappc11</name>
    <name evidence="3" type="ORF">LOC62_02G003254</name>
</gene>
<accession>A0AAF1BPR5</accession>
<evidence type="ECO:0000313" key="3">
    <source>
        <dbReference type="EMBL" id="WOO79738.1"/>
    </source>
</evidence>
<dbReference type="Proteomes" id="UP000827549">
    <property type="component" value="Chromosome 2"/>
</dbReference>
<reference evidence="3" key="1">
    <citation type="submission" date="2023-10" db="EMBL/GenBank/DDBJ databases">
        <authorList>
            <person name="Noh H."/>
        </authorList>
    </citation>
    <scope>NUCLEOTIDE SEQUENCE</scope>
    <source>
        <strain evidence="3">DUCC4014</strain>
    </source>
</reference>
<feature type="compositionally biased region" description="Low complexity" evidence="1">
    <location>
        <begin position="26"/>
        <end position="55"/>
    </location>
</feature>
<keyword evidence="4" id="KW-1185">Reference proteome</keyword>
<feature type="region of interest" description="Disordered" evidence="1">
    <location>
        <begin position="26"/>
        <end position="56"/>
    </location>
</feature>
<name>A0AAF1BPR5_9TREE</name>